<dbReference type="InterPro" id="IPR002048">
    <property type="entry name" value="EF_hand_dom"/>
</dbReference>
<keyword evidence="5" id="KW-1185">Reference proteome</keyword>
<dbReference type="Proteomes" id="UP000593567">
    <property type="component" value="Unassembled WGS sequence"/>
</dbReference>
<dbReference type="PROSITE" id="PS50222">
    <property type="entry name" value="EF_HAND_2"/>
    <property type="match status" value="1"/>
</dbReference>
<dbReference type="PANTHER" id="PTHR11668:SF496">
    <property type="entry name" value="SERINE_THREONINE-PROTEIN PHOSPHATASE"/>
    <property type="match status" value="1"/>
</dbReference>
<evidence type="ECO:0000256" key="1">
    <source>
        <dbReference type="ARBA" id="ARBA00008294"/>
    </source>
</evidence>
<protein>
    <recommendedName>
        <fullName evidence="3">EF-hand domain-containing protein</fullName>
    </recommendedName>
</protein>
<dbReference type="Pfam" id="PF13499">
    <property type="entry name" value="EF-hand_7"/>
    <property type="match status" value="1"/>
</dbReference>
<proteinExistence type="inferred from homology"/>
<dbReference type="GO" id="GO:0005509">
    <property type="term" value="F:calcium ion binding"/>
    <property type="evidence" value="ECO:0007669"/>
    <property type="project" value="InterPro"/>
</dbReference>
<evidence type="ECO:0000259" key="3">
    <source>
        <dbReference type="PROSITE" id="PS50222"/>
    </source>
</evidence>
<dbReference type="InterPro" id="IPR050341">
    <property type="entry name" value="PP1_catalytic_subunit"/>
</dbReference>
<dbReference type="GO" id="GO:0005737">
    <property type="term" value="C:cytoplasm"/>
    <property type="evidence" value="ECO:0007669"/>
    <property type="project" value="TreeGrafter"/>
</dbReference>
<dbReference type="PANTHER" id="PTHR11668">
    <property type="entry name" value="SERINE/THREONINE PROTEIN PHOSPHATASE"/>
    <property type="match status" value="1"/>
</dbReference>
<dbReference type="EMBL" id="VXIV02002471">
    <property type="protein sequence ID" value="KAF6025335.1"/>
    <property type="molecule type" value="Genomic_DNA"/>
</dbReference>
<dbReference type="SUPFAM" id="SSF56300">
    <property type="entry name" value="Metallo-dependent phosphatases"/>
    <property type="match status" value="1"/>
</dbReference>
<feature type="domain" description="EF-hand" evidence="3">
    <location>
        <begin position="291"/>
        <end position="322"/>
    </location>
</feature>
<dbReference type="InterPro" id="IPR006186">
    <property type="entry name" value="Ser/Thr-sp_prot-phosphatase"/>
</dbReference>
<feature type="region of interest" description="Disordered" evidence="2">
    <location>
        <begin position="1"/>
        <end position="28"/>
    </location>
</feature>
<dbReference type="OrthoDB" id="256429at2759"/>
<comment type="caution">
    <text evidence="4">The sequence shown here is derived from an EMBL/GenBank/DDBJ whole genome shotgun (WGS) entry which is preliminary data.</text>
</comment>
<reference evidence="4" key="1">
    <citation type="submission" date="2020-06" db="EMBL/GenBank/DDBJ databases">
        <title>Draft genome of Bugula neritina, a colonial animal packing powerful symbionts and potential medicines.</title>
        <authorList>
            <person name="Rayko M."/>
        </authorList>
    </citation>
    <scope>NUCLEOTIDE SEQUENCE [LARGE SCALE GENOMIC DNA]</scope>
    <source>
        <strain evidence="4">Kwan_BN1</strain>
    </source>
</reference>
<evidence type="ECO:0000313" key="4">
    <source>
        <dbReference type="EMBL" id="KAF6025335.1"/>
    </source>
</evidence>
<accession>A0A7J7JGV5</accession>
<dbReference type="InterPro" id="IPR029052">
    <property type="entry name" value="Metallo-depent_PP-like"/>
</dbReference>
<dbReference type="Pfam" id="PF00149">
    <property type="entry name" value="Metallophos"/>
    <property type="match status" value="1"/>
</dbReference>
<gene>
    <name evidence="4" type="ORF">EB796_016352</name>
</gene>
<feature type="compositionally biased region" description="Polar residues" evidence="2">
    <location>
        <begin position="15"/>
        <end position="28"/>
    </location>
</feature>
<dbReference type="Gene3D" id="1.10.238.10">
    <property type="entry name" value="EF-hand"/>
    <property type="match status" value="1"/>
</dbReference>
<evidence type="ECO:0000256" key="2">
    <source>
        <dbReference type="SAM" id="MobiDB-lite"/>
    </source>
</evidence>
<dbReference type="AlphaFoldDB" id="A0A7J7JGV5"/>
<comment type="similarity">
    <text evidence="1">Belongs to the PPP phosphatase family.</text>
</comment>
<dbReference type="GO" id="GO:0005634">
    <property type="term" value="C:nucleus"/>
    <property type="evidence" value="ECO:0007669"/>
    <property type="project" value="TreeGrafter"/>
</dbReference>
<dbReference type="PRINTS" id="PR00114">
    <property type="entry name" value="STPHPHTASE"/>
</dbReference>
<dbReference type="SUPFAM" id="SSF47473">
    <property type="entry name" value="EF-hand"/>
    <property type="match status" value="1"/>
</dbReference>
<dbReference type="GO" id="GO:0004722">
    <property type="term" value="F:protein serine/threonine phosphatase activity"/>
    <property type="evidence" value="ECO:0007669"/>
    <property type="project" value="TreeGrafter"/>
</dbReference>
<dbReference type="InterPro" id="IPR004843">
    <property type="entry name" value="Calcineurin-like_PHP"/>
</dbReference>
<name>A0A7J7JGV5_BUGNE</name>
<evidence type="ECO:0000313" key="5">
    <source>
        <dbReference type="Proteomes" id="UP000593567"/>
    </source>
</evidence>
<sequence>MDSTASFSGGGDATDQMSSNGDNMMESVSHSSTVSGLKSIVSVIVKRKVDDCYLLRDYEGKGLWLPCTDVQNNETCTAAAQRLGFELFGLKVTIQEIIKVSLGKSPSLDRDISHVTYHMTLPEGEDSEDSPAGQTWLSLPRIRELAEQGRSQSSLLFGVEVLTHLEANEVGCSADVSLIEDNKYVFIDNDLMSNHSPYNMLLKSAKFGPKEQELLYKEYLDVSFPSQSLNMSQFQILMKRLGFIDITSNITDYFRAFDTNRRGFLTWLDTLIGLACLEPTTPHGGSPAEYRCRYIFRYYDADCDGVFNLQEFRSMIHDIRVKKKQPVTDDALHEDVLASAMKFCSHYKEGDTLELPLNDFLTTVGQLKFRDLMLTANNDQGYLSERPYELATHTVKVRRSGALIDVKALWDLKDTDAFSSMTSQDLEKEKMRYSRYASIDSFNKGSHANEMLSGLKYFEMAIKKKPGADTLQEKKAFDWGEVDMTAFAKCLLAMCEQLKDLLRTESRLLRLRSPVYILGDIHGNYHDLVCFEKVLWRMGPLVTPSSFLFLGDYVDRGAYGIEVVSYLFSQKVLAPTRVP</sequence>
<dbReference type="Gene3D" id="3.60.21.10">
    <property type="match status" value="1"/>
</dbReference>
<dbReference type="InterPro" id="IPR011992">
    <property type="entry name" value="EF-hand-dom_pair"/>
</dbReference>
<organism evidence="4 5">
    <name type="scientific">Bugula neritina</name>
    <name type="common">Brown bryozoan</name>
    <name type="synonym">Sertularia neritina</name>
    <dbReference type="NCBI Taxonomy" id="10212"/>
    <lineage>
        <taxon>Eukaryota</taxon>
        <taxon>Metazoa</taxon>
        <taxon>Spiralia</taxon>
        <taxon>Lophotrochozoa</taxon>
        <taxon>Bryozoa</taxon>
        <taxon>Gymnolaemata</taxon>
        <taxon>Cheilostomatida</taxon>
        <taxon>Flustrina</taxon>
        <taxon>Buguloidea</taxon>
        <taxon>Bugulidae</taxon>
        <taxon>Bugula</taxon>
    </lineage>
</organism>